<feature type="domain" description="YbaK/aminoacyl-tRNA synthetase-associated" evidence="2">
    <location>
        <begin position="34"/>
        <end position="150"/>
    </location>
</feature>
<dbReference type="EMBL" id="CP043641">
    <property type="protein sequence ID" value="QNE34257.1"/>
    <property type="molecule type" value="Genomic_DNA"/>
</dbReference>
<reference evidence="4" key="1">
    <citation type="submission" date="2019-09" db="EMBL/GenBank/DDBJ databases">
        <title>Antimicrobial potential of Antarctic Bacteria.</title>
        <authorList>
            <person name="Benaud N."/>
            <person name="Edwards R.J."/>
            <person name="Ferrari B.C."/>
        </authorList>
    </citation>
    <scope>NUCLEOTIDE SEQUENCE [LARGE SCALE GENOMIC DNA]</scope>
    <source>
        <strain evidence="4">INR9</strain>
    </source>
</reference>
<dbReference type="KEGG" id="lse:F1C12_03300"/>
<dbReference type="SUPFAM" id="SSF55826">
    <property type="entry name" value="YbaK/ProRS associated domain"/>
    <property type="match status" value="1"/>
</dbReference>
<dbReference type="GO" id="GO:0002161">
    <property type="term" value="F:aminoacyl-tRNA deacylase activity"/>
    <property type="evidence" value="ECO:0007669"/>
    <property type="project" value="InterPro"/>
</dbReference>
<evidence type="ECO:0000256" key="1">
    <source>
        <dbReference type="SAM" id="MobiDB-lite"/>
    </source>
</evidence>
<evidence type="ECO:0000313" key="4">
    <source>
        <dbReference type="Proteomes" id="UP000515511"/>
    </source>
</evidence>
<dbReference type="Proteomes" id="UP000515511">
    <property type="component" value="Chromosome"/>
</dbReference>
<accession>A0A7G6Y6Z2</accession>
<organism evidence="3 4">
    <name type="scientific">Leifsonia shinshuensis</name>
    <dbReference type="NCBI Taxonomy" id="150026"/>
    <lineage>
        <taxon>Bacteria</taxon>
        <taxon>Bacillati</taxon>
        <taxon>Actinomycetota</taxon>
        <taxon>Actinomycetes</taxon>
        <taxon>Micrococcales</taxon>
        <taxon>Microbacteriaceae</taxon>
        <taxon>Leifsonia</taxon>
    </lineage>
</organism>
<dbReference type="InterPro" id="IPR007214">
    <property type="entry name" value="YbaK/aa-tRNA-synth-assoc-dom"/>
</dbReference>
<name>A0A7G6Y6Z2_9MICO</name>
<dbReference type="InterPro" id="IPR036754">
    <property type="entry name" value="YbaK/aa-tRNA-synt-asso_dom_sf"/>
</dbReference>
<gene>
    <name evidence="3" type="ORF">F1C12_03300</name>
</gene>
<dbReference type="AlphaFoldDB" id="A0A7G6Y6Z2"/>
<dbReference type="Pfam" id="PF04073">
    <property type="entry name" value="tRNA_edit"/>
    <property type="match status" value="1"/>
</dbReference>
<protein>
    <submittedName>
        <fullName evidence="3">YbaK/EbsC family protein</fullName>
    </submittedName>
</protein>
<evidence type="ECO:0000259" key="2">
    <source>
        <dbReference type="Pfam" id="PF04073"/>
    </source>
</evidence>
<dbReference type="PANTHER" id="PTHR30411:SF1">
    <property type="entry name" value="CYTOPLASMIC PROTEIN"/>
    <property type="match status" value="1"/>
</dbReference>
<dbReference type="CDD" id="cd04332">
    <property type="entry name" value="YbaK_like"/>
    <property type="match status" value="1"/>
</dbReference>
<dbReference type="RefSeq" id="WP_185277425.1">
    <property type="nucleotide sequence ID" value="NZ_CP043641.1"/>
</dbReference>
<feature type="region of interest" description="Disordered" evidence="1">
    <location>
        <begin position="1"/>
        <end position="20"/>
    </location>
</feature>
<evidence type="ECO:0000313" key="3">
    <source>
        <dbReference type="EMBL" id="QNE34257.1"/>
    </source>
</evidence>
<dbReference type="Gene3D" id="3.90.960.10">
    <property type="entry name" value="YbaK/aminoacyl-tRNA synthetase-associated domain"/>
    <property type="match status" value="1"/>
</dbReference>
<dbReference type="PANTHER" id="PTHR30411">
    <property type="entry name" value="CYTOPLASMIC PROTEIN"/>
    <property type="match status" value="1"/>
</dbReference>
<proteinExistence type="predicted"/>
<sequence>MAESPEAVETGGGRRRVEEDARARGIPVRIVERPAARSLEEAASLLGIEPGDIVKTLVVKRSDDTFVFALVPGGRKISWPKLRAVLHVNKLQLPDASVAFAATGYERGTITPFGSTTAWPVVADTTVAGRTVSMGAGEHGYSLFVDADALLAGFDATLADITDPE</sequence>